<evidence type="ECO:0000313" key="4">
    <source>
        <dbReference type="EMBL" id="ATE57731.1"/>
    </source>
</evidence>
<dbReference type="Pfam" id="PF00583">
    <property type="entry name" value="Acetyltransf_1"/>
    <property type="match status" value="1"/>
</dbReference>
<dbReference type="EMBL" id="CP023445">
    <property type="protein sequence ID" value="ATE57731.1"/>
    <property type="molecule type" value="Genomic_DNA"/>
</dbReference>
<evidence type="ECO:0000256" key="2">
    <source>
        <dbReference type="ARBA" id="ARBA00023315"/>
    </source>
</evidence>
<reference evidence="4" key="1">
    <citation type="submission" date="2017-09" db="EMBL/GenBank/DDBJ databases">
        <title>Complete Genome Sequence of ansamitocin-producing Bacterium Actinosynnema pretiosum X47.</title>
        <authorList>
            <person name="Cao G."/>
            <person name="Zong G."/>
            <person name="Zhong C."/>
            <person name="Fu J."/>
        </authorList>
    </citation>
    <scope>NUCLEOTIDE SEQUENCE [LARGE SCALE GENOMIC DNA]</scope>
    <source>
        <strain evidence="4">X47</strain>
    </source>
</reference>
<dbReference type="InterPro" id="IPR050832">
    <property type="entry name" value="Bact_Acetyltransf"/>
</dbReference>
<dbReference type="Gene3D" id="3.40.630.30">
    <property type="match status" value="1"/>
</dbReference>
<dbReference type="GO" id="GO:0016747">
    <property type="term" value="F:acyltransferase activity, transferring groups other than amino-acyl groups"/>
    <property type="evidence" value="ECO:0007669"/>
    <property type="project" value="InterPro"/>
</dbReference>
<dbReference type="PANTHER" id="PTHR43877">
    <property type="entry name" value="AMINOALKYLPHOSPHONATE N-ACETYLTRANSFERASE-RELATED-RELATED"/>
    <property type="match status" value="1"/>
</dbReference>
<organism evidence="4 5">
    <name type="scientific">Actinosynnema pretiosum</name>
    <dbReference type="NCBI Taxonomy" id="42197"/>
    <lineage>
        <taxon>Bacteria</taxon>
        <taxon>Bacillati</taxon>
        <taxon>Actinomycetota</taxon>
        <taxon>Actinomycetes</taxon>
        <taxon>Pseudonocardiales</taxon>
        <taxon>Pseudonocardiaceae</taxon>
        <taxon>Actinosynnema</taxon>
    </lineage>
</organism>
<gene>
    <name evidence="4" type="ORF">CNX65_34165</name>
</gene>
<dbReference type="KEGG" id="apre:CNX65_34165"/>
<dbReference type="Proteomes" id="UP000218505">
    <property type="component" value="Chromosome"/>
</dbReference>
<dbReference type="PROSITE" id="PS51186">
    <property type="entry name" value="GNAT"/>
    <property type="match status" value="1"/>
</dbReference>
<keyword evidence="5" id="KW-1185">Reference proteome</keyword>
<keyword evidence="2" id="KW-0012">Acyltransferase</keyword>
<dbReference type="RefSeq" id="WP_096497380.1">
    <property type="nucleotide sequence ID" value="NZ_CP023445.1"/>
</dbReference>
<evidence type="ECO:0000256" key="1">
    <source>
        <dbReference type="ARBA" id="ARBA00022679"/>
    </source>
</evidence>
<feature type="domain" description="N-acetyltransferase" evidence="3">
    <location>
        <begin position="4"/>
        <end position="155"/>
    </location>
</feature>
<evidence type="ECO:0000259" key="3">
    <source>
        <dbReference type="PROSITE" id="PS51186"/>
    </source>
</evidence>
<proteinExistence type="predicted"/>
<sequence>MATPVIRPAHPEDLPALAALRWHWTLESRGAHPSSPQEAFTTHFTAWAQDHAQSHHCLVLLRDDRIIGMAWLALVPRVPHPFAPDRASGDLQCVYVTPEERNTGLGGELVTAALRLASELNLERVTVHSSDRAVPAYTRSGFTLHPNLLQAVPAP</sequence>
<accession>A0A290ZFE5</accession>
<name>A0A290ZFE5_9PSEU</name>
<keyword evidence="1" id="KW-0808">Transferase</keyword>
<protein>
    <submittedName>
        <fullName evidence="4">GNAT family N-acetyltransferase</fullName>
    </submittedName>
</protein>
<dbReference type="InterPro" id="IPR016181">
    <property type="entry name" value="Acyl_CoA_acyltransferase"/>
</dbReference>
<dbReference type="CDD" id="cd04301">
    <property type="entry name" value="NAT_SF"/>
    <property type="match status" value="1"/>
</dbReference>
<dbReference type="InterPro" id="IPR000182">
    <property type="entry name" value="GNAT_dom"/>
</dbReference>
<dbReference type="AlphaFoldDB" id="A0A290ZFE5"/>
<dbReference type="SUPFAM" id="SSF55729">
    <property type="entry name" value="Acyl-CoA N-acyltransferases (Nat)"/>
    <property type="match status" value="1"/>
</dbReference>
<evidence type="ECO:0000313" key="5">
    <source>
        <dbReference type="Proteomes" id="UP000218505"/>
    </source>
</evidence>